<sequence>MALDSIFDQNKKYEKTFFLRLMEEARKEYPDSISFIDDMISTLQENKTYRSIFCEHLYRVFGEINIVGYLVDSGIHLEDSFLSLFRKKIIDFVLPDIEDNNELTSVVNELFYNNKNLERIRIIPIDRWKKFYEVLYQDAAEENLKKSVNNIQGQLLQSISILTVRITGGFSDKEMIRYSTEVNYLDNPFSKLSLQVSNIVENPTAGFDMLELKESISICRSLLNDILTQKDYKGISLKVAAKINRLQQQLVRLQSILISYNELKTNGIISFYSLTTKKWIEFYAPKNFMSDQLSSTLYLITFLVTYHNGKTGEKYITQTAKEYNKMFWTACGGGFIVAFLCFIKTGIGNIHDTSPLFKAFFFSLNYAFGFCTIYLTHMTLATKQPSMTAARLAQSLVPTSGSELRVKDFTTLFAQLTRSQMIAFLGNVVAGFLVSLGLFYLLNNVFGIEVLKYSKAYHYWEEVVVMDWHIFYFGGIAGVFLFLSGLISGITINSQRFNNIPERIYHHPILKKSFSEKRRRKISNWFEKNMGGVVGNIAFGFMMGSAFLVGDFVGQPFDIRHITFVSGNFGIGIGGMGYHFDIGPMIIGFIAIFLVGWCNFFVSFSLSLFMAMRSNNIPLYKVFNMIFHTIKAFFRNPLPFFVPPIWTKKNEQI</sequence>
<evidence type="ECO:0000313" key="7">
    <source>
        <dbReference type="EMBL" id="SHK92487.1"/>
    </source>
</evidence>
<dbReference type="InterPro" id="IPR011385">
    <property type="entry name" value="Site-sp_rcmbase"/>
</dbReference>
<name>A0A1M6WFK0_9FLAO</name>
<reference evidence="7" key="2">
    <citation type="submission" date="2016-11" db="EMBL/GenBank/DDBJ databases">
        <authorList>
            <person name="Jaros S."/>
            <person name="Januszkiewicz K."/>
            <person name="Wedrychowicz H."/>
        </authorList>
    </citation>
    <scope>NUCLEOTIDE SEQUENCE [LARGE SCALE GENOMIC DNA]</scope>
    <source>
        <strain evidence="7">DSM 27989</strain>
    </source>
</reference>
<gene>
    <name evidence="6" type="ORF">GCM10010984_22810</name>
    <name evidence="7" type="ORF">SAMN05443634_104291</name>
</gene>
<feature type="transmembrane region" description="Helical" evidence="5">
    <location>
        <begin position="586"/>
        <end position="611"/>
    </location>
</feature>
<dbReference type="Proteomes" id="UP000650994">
    <property type="component" value="Unassembled WGS sequence"/>
</dbReference>
<evidence type="ECO:0000256" key="4">
    <source>
        <dbReference type="ARBA" id="ARBA00023136"/>
    </source>
</evidence>
<evidence type="ECO:0000256" key="3">
    <source>
        <dbReference type="ARBA" id="ARBA00022989"/>
    </source>
</evidence>
<dbReference type="GO" id="GO:0016020">
    <property type="term" value="C:membrane"/>
    <property type="evidence" value="ECO:0007669"/>
    <property type="project" value="UniProtKB-SubCell"/>
</dbReference>
<evidence type="ECO:0000256" key="5">
    <source>
        <dbReference type="SAM" id="Phobius"/>
    </source>
</evidence>
<keyword evidence="3 5" id="KW-1133">Transmembrane helix</keyword>
<dbReference type="InterPro" id="IPR023271">
    <property type="entry name" value="Aquaporin-like"/>
</dbReference>
<evidence type="ECO:0000256" key="2">
    <source>
        <dbReference type="ARBA" id="ARBA00022692"/>
    </source>
</evidence>
<evidence type="ECO:0000313" key="9">
    <source>
        <dbReference type="Proteomes" id="UP000650994"/>
    </source>
</evidence>
<reference evidence="6" key="1">
    <citation type="journal article" date="2014" name="Int. J. Syst. Evol. Microbiol.">
        <title>Complete genome of a new Firmicutes species belonging to the dominant human colonic microbiota ('Ruminococcus bicirculans') reveals two chromosomes and a selective capacity to utilize plant glucans.</title>
        <authorList>
            <consortium name="NISC Comparative Sequencing Program"/>
            <person name="Wegmann U."/>
            <person name="Louis P."/>
            <person name="Goesmann A."/>
            <person name="Henrissat B."/>
            <person name="Duncan S.H."/>
            <person name="Flint H.J."/>
        </authorList>
    </citation>
    <scope>NUCLEOTIDE SEQUENCE</scope>
    <source>
        <strain evidence="6">CGMCC 1.12707</strain>
    </source>
</reference>
<feature type="transmembrane region" description="Helical" evidence="5">
    <location>
        <begin position="470"/>
        <end position="492"/>
    </location>
</feature>
<dbReference type="EMBL" id="BMFL01000015">
    <property type="protein sequence ID" value="GGF04998.1"/>
    <property type="molecule type" value="Genomic_DNA"/>
</dbReference>
<keyword evidence="4 5" id="KW-0472">Membrane</keyword>
<dbReference type="EMBL" id="FRBH01000004">
    <property type="protein sequence ID" value="SHK92487.1"/>
    <property type="molecule type" value="Genomic_DNA"/>
</dbReference>
<reference evidence="8" key="3">
    <citation type="submission" date="2016-11" db="EMBL/GenBank/DDBJ databases">
        <authorList>
            <person name="Varghese N."/>
            <person name="Submissions S."/>
        </authorList>
    </citation>
    <scope>NUCLEOTIDE SEQUENCE [LARGE SCALE GENOMIC DNA]</scope>
    <source>
        <strain evidence="8">DSM 27989</strain>
    </source>
</reference>
<protein>
    <submittedName>
        <fullName evidence="6 7">Recombinase</fullName>
    </submittedName>
</protein>
<evidence type="ECO:0000313" key="8">
    <source>
        <dbReference type="Proteomes" id="UP000184120"/>
    </source>
</evidence>
<keyword evidence="2 5" id="KW-0812">Transmembrane</keyword>
<reference evidence="6" key="5">
    <citation type="submission" date="2024-05" db="EMBL/GenBank/DDBJ databases">
        <authorList>
            <person name="Sun Q."/>
            <person name="Zhou Y."/>
        </authorList>
    </citation>
    <scope>NUCLEOTIDE SEQUENCE</scope>
    <source>
        <strain evidence="6">CGMCC 1.12707</strain>
    </source>
</reference>
<dbReference type="Pfam" id="PF10136">
    <property type="entry name" value="SpecificRecomb"/>
    <property type="match status" value="1"/>
</dbReference>
<organism evidence="7 8">
    <name type="scientific">Chishuiella changwenlii</name>
    <dbReference type="NCBI Taxonomy" id="1434701"/>
    <lineage>
        <taxon>Bacteria</taxon>
        <taxon>Pseudomonadati</taxon>
        <taxon>Bacteroidota</taxon>
        <taxon>Flavobacteriia</taxon>
        <taxon>Flavobacteriales</taxon>
        <taxon>Weeksellaceae</taxon>
        <taxon>Chishuiella</taxon>
    </lineage>
</organism>
<feature type="transmembrane region" description="Helical" evidence="5">
    <location>
        <begin position="422"/>
        <end position="442"/>
    </location>
</feature>
<evidence type="ECO:0000256" key="1">
    <source>
        <dbReference type="ARBA" id="ARBA00004141"/>
    </source>
</evidence>
<feature type="transmembrane region" description="Helical" evidence="5">
    <location>
        <begin position="326"/>
        <end position="347"/>
    </location>
</feature>
<comment type="subcellular location">
    <subcellularLocation>
        <location evidence="1">Membrane</location>
        <topology evidence="1">Multi-pass membrane protein</topology>
    </subcellularLocation>
</comment>
<dbReference type="STRING" id="1434701.SAMN05443634_104291"/>
<feature type="transmembrane region" description="Helical" evidence="5">
    <location>
        <begin position="529"/>
        <end position="549"/>
    </location>
</feature>
<feature type="transmembrane region" description="Helical" evidence="5">
    <location>
        <begin position="359"/>
        <end position="381"/>
    </location>
</feature>
<accession>A0A1M6WFK0</accession>
<reference evidence="9" key="4">
    <citation type="journal article" date="2019" name="Int. J. Syst. Evol. Microbiol.">
        <title>The Global Catalogue of Microorganisms (GCM) 10K type strain sequencing project: providing services to taxonomists for standard genome sequencing and annotation.</title>
        <authorList>
            <consortium name="The Broad Institute Genomics Platform"/>
            <consortium name="The Broad Institute Genome Sequencing Center for Infectious Disease"/>
            <person name="Wu L."/>
            <person name="Ma J."/>
        </authorList>
    </citation>
    <scope>NUCLEOTIDE SEQUENCE [LARGE SCALE GENOMIC DNA]</scope>
    <source>
        <strain evidence="9">CGMCC 1.12707</strain>
    </source>
</reference>
<keyword evidence="9" id="KW-1185">Reference proteome</keyword>
<dbReference type="Gene3D" id="1.20.1080.10">
    <property type="entry name" value="Glycerol uptake facilitator protein"/>
    <property type="match status" value="1"/>
</dbReference>
<dbReference type="OrthoDB" id="5688397at2"/>
<proteinExistence type="predicted"/>
<dbReference type="AlphaFoldDB" id="A0A1M6WFK0"/>
<dbReference type="Proteomes" id="UP000184120">
    <property type="component" value="Unassembled WGS sequence"/>
</dbReference>
<evidence type="ECO:0000313" key="6">
    <source>
        <dbReference type="EMBL" id="GGF04998.1"/>
    </source>
</evidence>
<dbReference type="RefSeq" id="WP_072930815.1">
    <property type="nucleotide sequence ID" value="NZ_BMFL01000015.1"/>
</dbReference>